<name>A0A1L7UNZ2_FUSMA</name>
<proteinExistence type="predicted"/>
<dbReference type="Proteomes" id="UP000184255">
    <property type="component" value="Unassembled WGS sequence"/>
</dbReference>
<gene>
    <name evidence="2" type="ORF">FMAN_14316</name>
</gene>
<keyword evidence="3" id="KW-1185">Reference proteome</keyword>
<evidence type="ECO:0000313" key="2">
    <source>
        <dbReference type="EMBL" id="CVL09251.1"/>
    </source>
</evidence>
<keyword evidence="1" id="KW-0175">Coiled coil</keyword>
<sequence>MTTPSTELKCCSHCDICGSITLSRDAQSGEAICSRCCAYEQPIGRQAGNINEAAVAASGSVLENQDIYMAFKDVQSLTKSIKSGQKKSDIVVMNRQERENVRQLIGKYGMEGLKARVKKLASDGVFANPSTAQRMFPDLGGDIPAVKAVGKTVAEDRVIGAVNPDELILEPSGDAEDLIGEAVLTEGAPANAVNFPEGDGQPGLERRAQGDRHAARLSLSSQHELMVDLQKYLERACYIYARKHMKDVLEEQCWDCAVAAQLSDWMEQFLNRRLAFTTDATDEELKKLFESGIEIRNAAVRRRNMESSKITELLGVAERLLDVLQVDQYRDLVRSLRLKVKKACDELNQEKSQLQVRLEKKLAYIAAEEAKLRDRKRAILVENENSMKESQEVAGSEIRDALDKAEVTFKTEIELDTKHRWTLIQRAYASKAETDV</sequence>
<dbReference type="VEuPathDB" id="FungiDB:FMAN_14316"/>
<feature type="coiled-coil region" evidence="1">
    <location>
        <begin position="333"/>
        <end position="364"/>
    </location>
</feature>
<evidence type="ECO:0000313" key="3">
    <source>
        <dbReference type="Proteomes" id="UP000184255"/>
    </source>
</evidence>
<dbReference type="RefSeq" id="XP_041691539.1">
    <property type="nucleotide sequence ID" value="XM_041826194.1"/>
</dbReference>
<reference evidence="3" key="1">
    <citation type="journal article" date="2016" name="Genome Biol. Evol.">
        <title>Comparative 'omics' of the Fusarium fujikuroi species complex highlights differences in genetic potential and metabolite synthesis.</title>
        <authorList>
            <person name="Niehaus E.-M."/>
            <person name="Muensterkoetter M."/>
            <person name="Proctor R.H."/>
            <person name="Brown D.W."/>
            <person name="Sharon A."/>
            <person name="Idan Y."/>
            <person name="Oren-Young L."/>
            <person name="Sieber C.M."/>
            <person name="Novak O."/>
            <person name="Pencik A."/>
            <person name="Tarkowska D."/>
            <person name="Hromadova K."/>
            <person name="Freeman S."/>
            <person name="Maymon M."/>
            <person name="Elazar M."/>
            <person name="Youssef S.A."/>
            <person name="El-Shabrawy E.S.M."/>
            <person name="Shalaby A.B.A."/>
            <person name="Houterman P."/>
            <person name="Brock N.L."/>
            <person name="Burkhardt I."/>
            <person name="Tsavkelova E.A."/>
            <person name="Dickschat J.S."/>
            <person name="Galuszka P."/>
            <person name="Gueldener U."/>
            <person name="Tudzynski B."/>
        </authorList>
    </citation>
    <scope>NUCLEOTIDE SEQUENCE [LARGE SCALE GENOMIC DNA]</scope>
    <source>
        <strain evidence="3">MRC7560</strain>
    </source>
</reference>
<accession>A0A1L7UNZ2</accession>
<dbReference type="EMBL" id="FCQH01000035">
    <property type="protein sequence ID" value="CVL09251.1"/>
    <property type="molecule type" value="Genomic_DNA"/>
</dbReference>
<evidence type="ECO:0000256" key="1">
    <source>
        <dbReference type="SAM" id="Coils"/>
    </source>
</evidence>
<organism evidence="2 3">
    <name type="scientific">Fusarium mangiferae</name>
    <name type="common">Mango malformation disease fungus</name>
    <dbReference type="NCBI Taxonomy" id="192010"/>
    <lineage>
        <taxon>Eukaryota</taxon>
        <taxon>Fungi</taxon>
        <taxon>Dikarya</taxon>
        <taxon>Ascomycota</taxon>
        <taxon>Pezizomycotina</taxon>
        <taxon>Sordariomycetes</taxon>
        <taxon>Hypocreomycetidae</taxon>
        <taxon>Hypocreales</taxon>
        <taxon>Nectriaceae</taxon>
        <taxon>Fusarium</taxon>
        <taxon>Fusarium fujikuroi species complex</taxon>
    </lineage>
</organism>
<dbReference type="GeneID" id="65093563"/>
<comment type="caution">
    <text evidence="2">The sequence shown here is derived from an EMBL/GenBank/DDBJ whole genome shotgun (WGS) entry which is preliminary data.</text>
</comment>
<dbReference type="AlphaFoldDB" id="A0A1L7UNZ2"/>
<protein>
    <submittedName>
        <fullName evidence="2">Uncharacterized protein</fullName>
    </submittedName>
</protein>